<protein>
    <submittedName>
        <fullName evidence="8">Geranyltrans transferase</fullName>
    </submittedName>
</protein>
<reference evidence="8 9" key="1">
    <citation type="submission" date="2013-11" db="EMBL/GenBank/DDBJ databases">
        <title>Estimation of Helicobacter pylori bacteriophage ecology using H. pylori isolates.</title>
        <authorList>
            <person name="Uchiyama J."/>
            <person name="Takemura-Uchiyama I."/>
            <person name="Ujihara T."/>
            <person name="Matsuzaki S."/>
        </authorList>
    </citation>
    <scope>NUCLEOTIDE SEQUENCE [LARGE SCALE GENOMIC DNA]</scope>
    <source>
        <strain evidence="8 9">NY40</strain>
    </source>
</reference>
<dbReference type="GO" id="GO:0004659">
    <property type="term" value="F:prenyltransferase activity"/>
    <property type="evidence" value="ECO:0007669"/>
    <property type="project" value="InterPro"/>
</dbReference>
<keyword evidence="3 7" id="KW-0808">Transferase</keyword>
<name>A0A060PSN8_HELPX</name>
<dbReference type="SFLD" id="SFLDG01017">
    <property type="entry name" value="Polyprenyl_Transferase_Like"/>
    <property type="match status" value="1"/>
</dbReference>
<dbReference type="Pfam" id="PF00348">
    <property type="entry name" value="polyprenyl_synt"/>
    <property type="match status" value="1"/>
</dbReference>
<proteinExistence type="inferred from homology"/>
<dbReference type="Proteomes" id="UP000031662">
    <property type="component" value="Chromosome"/>
</dbReference>
<sequence>MSNPNLSFYYNECERFESFLKNHHLHLEGFHPYLEKAFFEMVLNGGKRFRPKLFLAVLCALVGKKDYSNQQTEYFKIALSIECLHTYSLIHDDLPCMDNAALRRNHPTLHAKYDETTAVLIGDALNTYSFELLSNALLESHIIVELVKILSANGGIKGMILGQALDCYFENTPLNLEQLTFLHEHKTAKLISASLIMGLVASGIKDEELFKWLQAFGLKMGLCFQVLDDIIDVTQDEEESGKTTHLDSTKNSFVNLLGLKKASGYAQTLKTEVLNDLNALEPTYPLLQENLNALLNTLFKGKT</sequence>
<evidence type="ECO:0000256" key="1">
    <source>
        <dbReference type="ARBA" id="ARBA00001946"/>
    </source>
</evidence>
<dbReference type="InterPro" id="IPR033749">
    <property type="entry name" value="Polyprenyl_synt_CS"/>
</dbReference>
<evidence type="ECO:0000256" key="7">
    <source>
        <dbReference type="RuleBase" id="RU004466"/>
    </source>
</evidence>
<dbReference type="SFLD" id="SFLDS00005">
    <property type="entry name" value="Isoprenoid_Synthase_Type_I"/>
    <property type="match status" value="1"/>
</dbReference>
<dbReference type="GO" id="GO:0016114">
    <property type="term" value="P:terpenoid biosynthetic process"/>
    <property type="evidence" value="ECO:0007669"/>
    <property type="project" value="UniProtKB-ARBA"/>
</dbReference>
<evidence type="ECO:0000313" key="8">
    <source>
        <dbReference type="EMBL" id="BAO98619.1"/>
    </source>
</evidence>
<dbReference type="InterPro" id="IPR000092">
    <property type="entry name" value="Polyprenyl_synt"/>
</dbReference>
<keyword evidence="6" id="KW-0414">Isoprene biosynthesis</keyword>
<keyword evidence="4" id="KW-0479">Metal-binding</keyword>
<evidence type="ECO:0000256" key="6">
    <source>
        <dbReference type="ARBA" id="ARBA00023229"/>
    </source>
</evidence>
<comment type="similarity">
    <text evidence="2 7">Belongs to the FPP/GGPP synthase family.</text>
</comment>
<dbReference type="HOGENOM" id="CLU_014015_0_1_7"/>
<dbReference type="GO" id="GO:0046872">
    <property type="term" value="F:metal ion binding"/>
    <property type="evidence" value="ECO:0007669"/>
    <property type="project" value="UniProtKB-KW"/>
</dbReference>
<dbReference type="PANTHER" id="PTHR43281">
    <property type="entry name" value="FARNESYL DIPHOSPHATE SYNTHASE"/>
    <property type="match status" value="1"/>
</dbReference>
<dbReference type="CDD" id="cd00685">
    <property type="entry name" value="Trans_IPPS_HT"/>
    <property type="match status" value="1"/>
</dbReference>
<dbReference type="SUPFAM" id="SSF48576">
    <property type="entry name" value="Terpenoid synthases"/>
    <property type="match status" value="1"/>
</dbReference>
<gene>
    <name evidence="8" type="ORF">NY40_1616</name>
</gene>
<evidence type="ECO:0000256" key="2">
    <source>
        <dbReference type="ARBA" id="ARBA00006706"/>
    </source>
</evidence>
<dbReference type="EMBL" id="AP014523">
    <property type="protein sequence ID" value="BAO98619.1"/>
    <property type="molecule type" value="Genomic_DNA"/>
</dbReference>
<evidence type="ECO:0000256" key="3">
    <source>
        <dbReference type="ARBA" id="ARBA00022679"/>
    </source>
</evidence>
<comment type="cofactor">
    <cofactor evidence="1">
        <name>Mg(2+)</name>
        <dbReference type="ChEBI" id="CHEBI:18420"/>
    </cofactor>
</comment>
<organism evidence="8 9">
    <name type="scientific">Helicobacter pylori NY40</name>
    <dbReference type="NCBI Taxonomy" id="1426844"/>
    <lineage>
        <taxon>Bacteria</taxon>
        <taxon>Pseudomonadati</taxon>
        <taxon>Campylobacterota</taxon>
        <taxon>Epsilonproteobacteria</taxon>
        <taxon>Campylobacterales</taxon>
        <taxon>Helicobacteraceae</taxon>
        <taxon>Helicobacter</taxon>
    </lineage>
</organism>
<dbReference type="PROSITE" id="PS00444">
    <property type="entry name" value="POLYPRENYL_SYNTHASE_2"/>
    <property type="match status" value="1"/>
</dbReference>
<keyword evidence="5" id="KW-0460">Magnesium</keyword>
<evidence type="ECO:0000256" key="5">
    <source>
        <dbReference type="ARBA" id="ARBA00022842"/>
    </source>
</evidence>
<evidence type="ECO:0000313" key="9">
    <source>
        <dbReference type="Proteomes" id="UP000031662"/>
    </source>
</evidence>
<dbReference type="AlphaFoldDB" id="A0A060PSN8"/>
<dbReference type="PANTHER" id="PTHR43281:SF1">
    <property type="entry name" value="FARNESYL DIPHOSPHATE SYNTHASE"/>
    <property type="match status" value="1"/>
</dbReference>
<evidence type="ECO:0000256" key="4">
    <source>
        <dbReference type="ARBA" id="ARBA00022723"/>
    </source>
</evidence>
<accession>A0A060PSN8</accession>
<dbReference type="InterPro" id="IPR008949">
    <property type="entry name" value="Isoprenoid_synthase_dom_sf"/>
</dbReference>
<dbReference type="RefSeq" id="WP_041051682.1">
    <property type="nucleotide sequence ID" value="NZ_AP014523.1"/>
</dbReference>
<dbReference type="Gene3D" id="1.10.600.10">
    <property type="entry name" value="Farnesyl Diphosphate Synthase"/>
    <property type="match status" value="1"/>
</dbReference>
<dbReference type="FunFam" id="1.10.600.10:FF:000001">
    <property type="entry name" value="Geranylgeranyl diphosphate synthase"/>
    <property type="match status" value="1"/>
</dbReference>